<sequence>MLRPRLVLRFVLYLAISWLVLAALYIGLPSFSRDDDGTEYATNVLKSGGKLTRVYEHVDSLVREYFSKDVSNFINNNEPREFIALTFRIDKASNALVICGTTKHGLTRAPETVGINDEGNTSRGSLSVPAGDVDGVSLPWFETADAVMMFHFIHRDKAVVTLDVGYREGGRILKVWPAGSWQDDDKLLFSLTLNDAPEGGSSRVLTASVPLFPLSLSPSPTYQIRLVLLIFLAPLTILFMGAFMGASFVISTVLGLLLRSSGVIAFLLLVRWVYKGRPSFNEFVEEIADDLRGLAKRVQTWRNRESSSESKDEEQPSLRDEDSPTLDRKDVS</sequence>
<dbReference type="HOGENOM" id="CLU_852748_0_0_1"/>
<protein>
    <submittedName>
        <fullName evidence="3">Uncharacterized protein</fullName>
    </submittedName>
</protein>
<feature type="transmembrane region" description="Helical" evidence="2">
    <location>
        <begin position="226"/>
        <end position="250"/>
    </location>
</feature>
<name>A0A093URY6_TALMA</name>
<feature type="compositionally biased region" description="Basic and acidic residues" evidence="1">
    <location>
        <begin position="302"/>
        <end position="332"/>
    </location>
</feature>
<accession>A0A093URY6</accession>
<keyword evidence="2" id="KW-0472">Membrane</keyword>
<reference evidence="3" key="1">
    <citation type="journal article" date="2014" name="PLoS Genet.">
        <title>Signature Gene Expression Reveals Novel Clues to the Molecular Mechanisms of Dimorphic Transition in Penicillium marneffei.</title>
        <authorList>
            <person name="Yang E."/>
            <person name="Wang G."/>
            <person name="Cai J."/>
            <person name="Woo P.C."/>
            <person name="Lau S.K."/>
            <person name="Yuen K.-Y."/>
            <person name="Chow W.-N."/>
            <person name="Lin X."/>
        </authorList>
    </citation>
    <scope>NUCLEOTIDE SEQUENCE [LARGE SCALE GENOMIC DNA]</scope>
    <source>
        <strain evidence="3">PM1</strain>
    </source>
</reference>
<proteinExistence type="predicted"/>
<gene>
    <name evidence="3" type="ORF">GQ26_0380180</name>
</gene>
<evidence type="ECO:0000256" key="2">
    <source>
        <dbReference type="SAM" id="Phobius"/>
    </source>
</evidence>
<dbReference type="AlphaFoldDB" id="A0A093URY6"/>
<feature type="transmembrane region" description="Helical" evidence="2">
    <location>
        <begin position="6"/>
        <end position="28"/>
    </location>
</feature>
<organism evidence="3">
    <name type="scientific">Talaromyces marneffei PM1</name>
    <dbReference type="NCBI Taxonomy" id="1077442"/>
    <lineage>
        <taxon>Eukaryota</taxon>
        <taxon>Fungi</taxon>
        <taxon>Dikarya</taxon>
        <taxon>Ascomycota</taxon>
        <taxon>Pezizomycotina</taxon>
        <taxon>Eurotiomycetes</taxon>
        <taxon>Eurotiomycetidae</taxon>
        <taxon>Eurotiales</taxon>
        <taxon>Trichocomaceae</taxon>
        <taxon>Talaromyces</taxon>
        <taxon>Talaromyces sect. Talaromyces</taxon>
    </lineage>
</organism>
<evidence type="ECO:0000256" key="1">
    <source>
        <dbReference type="SAM" id="MobiDB-lite"/>
    </source>
</evidence>
<comment type="caution">
    <text evidence="3">The sequence shown here is derived from an EMBL/GenBank/DDBJ whole genome shotgun (WGS) entry which is preliminary data.</text>
</comment>
<dbReference type="EMBL" id="JPOX01000038">
    <property type="protein sequence ID" value="KFX43037.1"/>
    <property type="molecule type" value="Genomic_DNA"/>
</dbReference>
<keyword evidence="2" id="KW-0812">Transmembrane</keyword>
<feature type="transmembrane region" description="Helical" evidence="2">
    <location>
        <begin position="256"/>
        <end position="274"/>
    </location>
</feature>
<feature type="region of interest" description="Disordered" evidence="1">
    <location>
        <begin position="301"/>
        <end position="332"/>
    </location>
</feature>
<evidence type="ECO:0000313" key="3">
    <source>
        <dbReference type="EMBL" id="KFX43037.1"/>
    </source>
</evidence>
<keyword evidence="2" id="KW-1133">Transmembrane helix</keyword>